<dbReference type="SUPFAM" id="SSF47413">
    <property type="entry name" value="lambda repressor-like DNA-binding domains"/>
    <property type="match status" value="1"/>
</dbReference>
<evidence type="ECO:0000313" key="3">
    <source>
        <dbReference type="EMBL" id="SFR14129.1"/>
    </source>
</evidence>
<evidence type="ECO:0000256" key="1">
    <source>
        <dbReference type="SAM" id="Coils"/>
    </source>
</evidence>
<dbReference type="PROSITE" id="PS50943">
    <property type="entry name" value="HTH_CROC1"/>
    <property type="match status" value="1"/>
</dbReference>
<feature type="coiled-coil region" evidence="1">
    <location>
        <begin position="116"/>
        <end position="179"/>
    </location>
</feature>
<accession>A0A1I6E8S9</accession>
<sequence>MLDKVAFAALVKRKRGEKRLTQETLAEDVFGDAGRKGDISRIENGKVTPQEATIQKLCTALDISNAELAPIRMARPDARQLDQIPTLSRDELELLAGRFRVADAVDKSDAELRELLDNKAAEYRDYKAQIDGLDERVAAIANLKGAAQDAAERLNFDEVEDLLSRVDEVETEIAAETKVARARNALMQGKVERAYEILSAAADSFASVDPLEPVRRRLVYEDLLYAHGLRYGGAGMALSEAMIRQALAQVEKGHDPELWAHAQNNLAIALSNQGKRTGGPEGAALLGEAVGAYRAALEVTTRAEHPVDWAMAQNNLGAALRNQGTRTGGPEGAALLGKAVGAYRAALEVRTRAAHSVDWAATQNNLGIALADQGRRTGGPEGAALLGEAVGAYRAALEVRTREAHPVQWAMTQNNLGNALQEQGRRTGGPEGAALLGEAVGAYRAALEVTTRAEHPVDWAMTQENLAIVEVARAELLNGAEARAALERALGHVEGALEVFDPEHMPYNFEKATKLREGILAALGR</sequence>
<dbReference type="STRING" id="871652.SAMN04515673_10888"/>
<evidence type="ECO:0000259" key="2">
    <source>
        <dbReference type="PROSITE" id="PS50943"/>
    </source>
</evidence>
<name>A0A1I6E8S9_9RHOB</name>
<dbReference type="InterPro" id="IPR010982">
    <property type="entry name" value="Lambda_DNA-bd_dom_sf"/>
</dbReference>
<evidence type="ECO:0000313" key="4">
    <source>
        <dbReference type="Proteomes" id="UP000199302"/>
    </source>
</evidence>
<dbReference type="SUPFAM" id="SSF48452">
    <property type="entry name" value="TPR-like"/>
    <property type="match status" value="1"/>
</dbReference>
<reference evidence="3 4" key="1">
    <citation type="submission" date="2016-10" db="EMBL/GenBank/DDBJ databases">
        <authorList>
            <person name="de Groot N.N."/>
        </authorList>
    </citation>
    <scope>NUCLEOTIDE SEQUENCE [LARGE SCALE GENOMIC DNA]</scope>
    <source>
        <strain evidence="4">KMM 9023,NRIC 0796,JCM 17311,KCTC 23692</strain>
    </source>
</reference>
<dbReference type="Gene3D" id="1.25.40.10">
    <property type="entry name" value="Tetratricopeptide repeat domain"/>
    <property type="match status" value="2"/>
</dbReference>
<gene>
    <name evidence="3" type="ORF">SAMN04515673_10888</name>
</gene>
<dbReference type="AlphaFoldDB" id="A0A1I6E8S9"/>
<dbReference type="CDD" id="cd00093">
    <property type="entry name" value="HTH_XRE"/>
    <property type="match status" value="1"/>
</dbReference>
<organism evidence="3 4">
    <name type="scientific">Poseidonocella sedimentorum</name>
    <dbReference type="NCBI Taxonomy" id="871652"/>
    <lineage>
        <taxon>Bacteria</taxon>
        <taxon>Pseudomonadati</taxon>
        <taxon>Pseudomonadota</taxon>
        <taxon>Alphaproteobacteria</taxon>
        <taxon>Rhodobacterales</taxon>
        <taxon>Roseobacteraceae</taxon>
        <taxon>Poseidonocella</taxon>
    </lineage>
</organism>
<dbReference type="EMBL" id="FOYI01000008">
    <property type="protein sequence ID" value="SFR14129.1"/>
    <property type="molecule type" value="Genomic_DNA"/>
</dbReference>
<dbReference type="InterPro" id="IPR001387">
    <property type="entry name" value="Cro/C1-type_HTH"/>
</dbReference>
<dbReference type="SMART" id="SM00530">
    <property type="entry name" value="HTH_XRE"/>
    <property type="match status" value="1"/>
</dbReference>
<dbReference type="Proteomes" id="UP000199302">
    <property type="component" value="Unassembled WGS sequence"/>
</dbReference>
<keyword evidence="1" id="KW-0175">Coiled coil</keyword>
<proteinExistence type="predicted"/>
<protein>
    <submittedName>
        <fullName evidence="3">Tetratricopeptide repeat-containing protein</fullName>
    </submittedName>
</protein>
<dbReference type="InterPro" id="IPR011990">
    <property type="entry name" value="TPR-like_helical_dom_sf"/>
</dbReference>
<dbReference type="GO" id="GO:0003677">
    <property type="term" value="F:DNA binding"/>
    <property type="evidence" value="ECO:0007669"/>
    <property type="project" value="InterPro"/>
</dbReference>
<keyword evidence="4" id="KW-1185">Reference proteome</keyword>
<feature type="domain" description="HTH cro/C1-type" evidence="2">
    <location>
        <begin position="11"/>
        <end position="68"/>
    </location>
</feature>
<dbReference type="Gene3D" id="1.10.260.40">
    <property type="entry name" value="lambda repressor-like DNA-binding domains"/>
    <property type="match status" value="1"/>
</dbReference>